<dbReference type="FunCoup" id="A0A067N156">
    <property type="interactions" value="448"/>
</dbReference>
<keyword evidence="5" id="KW-1185">Reference proteome</keyword>
<dbReference type="InParanoid" id="A0A067N156"/>
<feature type="compositionally biased region" description="Polar residues" evidence="2">
    <location>
        <begin position="319"/>
        <end position="364"/>
    </location>
</feature>
<feature type="compositionally biased region" description="Acidic residues" evidence="2">
    <location>
        <begin position="15"/>
        <end position="51"/>
    </location>
</feature>
<dbReference type="Pfam" id="PF08265">
    <property type="entry name" value="YL1_C"/>
    <property type="match status" value="1"/>
</dbReference>
<gene>
    <name evidence="4" type="ORF">BOTBODRAFT_143920</name>
</gene>
<feature type="region of interest" description="Disordered" evidence="2">
    <location>
        <begin position="298"/>
        <end position="441"/>
    </location>
</feature>
<accession>A0A067N156</accession>
<dbReference type="OrthoDB" id="78296at2759"/>
<dbReference type="Proteomes" id="UP000027195">
    <property type="component" value="Unassembled WGS sequence"/>
</dbReference>
<dbReference type="InterPro" id="IPR046757">
    <property type="entry name" value="YL1_N"/>
</dbReference>
<evidence type="ECO:0000256" key="1">
    <source>
        <dbReference type="ARBA" id="ARBA00006832"/>
    </source>
</evidence>
<protein>
    <recommendedName>
        <fullName evidence="3">Vps72/YL1 C-terminal domain-containing protein</fullName>
    </recommendedName>
</protein>
<dbReference type="PANTHER" id="PTHR13275">
    <property type="entry name" value="YL-1 PROTEIN TRANSCRIPTION FACTOR-LIKE 1"/>
    <property type="match status" value="1"/>
</dbReference>
<reference evidence="5" key="1">
    <citation type="journal article" date="2014" name="Proc. Natl. Acad. Sci. U.S.A.">
        <title>Extensive sampling of basidiomycete genomes demonstrates inadequacy of the white-rot/brown-rot paradigm for wood decay fungi.</title>
        <authorList>
            <person name="Riley R."/>
            <person name="Salamov A.A."/>
            <person name="Brown D.W."/>
            <person name="Nagy L.G."/>
            <person name="Floudas D."/>
            <person name="Held B.W."/>
            <person name="Levasseur A."/>
            <person name="Lombard V."/>
            <person name="Morin E."/>
            <person name="Otillar R."/>
            <person name="Lindquist E.A."/>
            <person name="Sun H."/>
            <person name="LaButti K.M."/>
            <person name="Schmutz J."/>
            <person name="Jabbour D."/>
            <person name="Luo H."/>
            <person name="Baker S.E."/>
            <person name="Pisabarro A.G."/>
            <person name="Walton J.D."/>
            <person name="Blanchette R.A."/>
            <person name="Henrissat B."/>
            <person name="Martin F."/>
            <person name="Cullen D."/>
            <person name="Hibbett D.S."/>
            <person name="Grigoriev I.V."/>
        </authorList>
    </citation>
    <scope>NUCLEOTIDE SEQUENCE [LARGE SCALE GENOMIC DNA]</scope>
    <source>
        <strain evidence="5">FD-172 SS1</strain>
    </source>
</reference>
<dbReference type="AlphaFoldDB" id="A0A067N156"/>
<proteinExistence type="inferred from homology"/>
<sequence length="554" mass="59944">MQVLLDKEFEAEELFEEVEDDQDFVSNPDEEDVYESDFQSTEEESDGDDALAGERQVEQEAKAARRLARQKLDKSGGVSGIRTATKRPPAERPNDETTDTAIAPAKKRRVSMGVVMDAETGEIIDSGKRQSTRTATMANKIELETKIKDAEQKKAALPKRPKAPTRAKTQDELIRDALETEEKNVVSLREFLTQEEEKRKQAKIERLKIEGPILRWISRAEMREPRPVVEVITASTPAPVPPAPPPVPAKPKFATPAAKAPGDVFLANLQKAKAASSAAFAAPKAPSTQNPYTLLSANAGAAHRPPPPPAYNPQLYAHPSQSIKWNTPTPAPSVSRSDPLPATSSVAPARSGQSASGLATSSAGQPGPRDTLISSSSTVSTSVAVHPHTTPQREAHPPSESVVSSMRQSTSSMSDNAPLKSTEPIPRASSAPPSRVKETQNYVVLETGSRGWKDDMGALFGRHVEWSQLKVVSTRNRPITRRVPQCAITGLPAQYRDPRTGIPFANAVAYKTISGLLDHRYVWSQELQCYIGDADRGEGASGVPSGWKKAAVGQ</sequence>
<dbReference type="PANTHER" id="PTHR13275:SF4">
    <property type="entry name" value="VACUOLAR PROTEIN SORTING-ASSOCIATED PROTEIN 72 HOMOLOG"/>
    <property type="match status" value="1"/>
</dbReference>
<comment type="similarity">
    <text evidence="1">Belongs to the VPS72/YL1 family.</text>
</comment>
<organism evidence="4 5">
    <name type="scientific">Botryobasidium botryosum (strain FD-172 SS1)</name>
    <dbReference type="NCBI Taxonomy" id="930990"/>
    <lineage>
        <taxon>Eukaryota</taxon>
        <taxon>Fungi</taxon>
        <taxon>Dikarya</taxon>
        <taxon>Basidiomycota</taxon>
        <taxon>Agaricomycotina</taxon>
        <taxon>Agaricomycetes</taxon>
        <taxon>Cantharellales</taxon>
        <taxon>Botryobasidiaceae</taxon>
        <taxon>Botryobasidium</taxon>
    </lineage>
</organism>
<feature type="region of interest" description="Disordered" evidence="2">
    <location>
        <begin position="15"/>
        <end position="114"/>
    </location>
</feature>
<name>A0A067N156_BOTB1</name>
<dbReference type="InterPro" id="IPR013272">
    <property type="entry name" value="Vps72/YL1_C"/>
</dbReference>
<evidence type="ECO:0000259" key="3">
    <source>
        <dbReference type="SMART" id="SM00993"/>
    </source>
</evidence>
<feature type="compositionally biased region" description="Low complexity" evidence="2">
    <location>
        <begin position="399"/>
        <end position="414"/>
    </location>
</feature>
<dbReference type="SMART" id="SM00993">
    <property type="entry name" value="YL1_C"/>
    <property type="match status" value="1"/>
</dbReference>
<dbReference type="STRING" id="930990.A0A067N156"/>
<dbReference type="GO" id="GO:0005634">
    <property type="term" value="C:nucleus"/>
    <property type="evidence" value="ECO:0007669"/>
    <property type="project" value="TreeGrafter"/>
</dbReference>
<evidence type="ECO:0000256" key="2">
    <source>
        <dbReference type="SAM" id="MobiDB-lite"/>
    </source>
</evidence>
<dbReference type="HOGENOM" id="CLU_029477_0_0_1"/>
<evidence type="ECO:0000313" key="5">
    <source>
        <dbReference type="Proteomes" id="UP000027195"/>
    </source>
</evidence>
<evidence type="ECO:0000313" key="4">
    <source>
        <dbReference type="EMBL" id="KDQ17516.1"/>
    </source>
</evidence>
<dbReference type="EMBL" id="KL198023">
    <property type="protein sequence ID" value="KDQ17516.1"/>
    <property type="molecule type" value="Genomic_DNA"/>
</dbReference>
<dbReference type="Pfam" id="PF05764">
    <property type="entry name" value="YL1"/>
    <property type="match status" value="1"/>
</dbReference>
<feature type="domain" description="Vps72/YL1 C-terminal" evidence="3">
    <location>
        <begin position="484"/>
        <end position="513"/>
    </location>
</feature>
<feature type="compositionally biased region" description="Low complexity" evidence="2">
    <location>
        <begin position="374"/>
        <end position="383"/>
    </location>
</feature>